<dbReference type="RefSeq" id="WP_124155496.1">
    <property type="nucleotide sequence ID" value="NZ_CAWOLW010000181.1"/>
</dbReference>
<evidence type="ECO:0000256" key="1">
    <source>
        <dbReference type="ARBA" id="ARBA00004442"/>
    </source>
</evidence>
<keyword evidence="2 4" id="KW-0472">Membrane</keyword>
<evidence type="ECO:0000313" key="9">
    <source>
        <dbReference type="EMBL" id="RQH27418.1"/>
    </source>
</evidence>
<dbReference type="Proteomes" id="UP000269154">
    <property type="component" value="Unassembled WGS sequence"/>
</dbReference>
<dbReference type="AlphaFoldDB" id="A0A3N6Q7Y0"/>
<feature type="non-terminal residue" evidence="9">
    <location>
        <position position="1"/>
    </location>
</feature>
<feature type="domain" description="OmpA-like" evidence="8">
    <location>
        <begin position="781"/>
        <end position="900"/>
    </location>
</feature>
<comment type="caution">
    <text evidence="9">The sequence shown here is derived from an EMBL/GenBank/DDBJ whole genome shotgun (WGS) entry which is preliminary data.</text>
</comment>
<dbReference type="InterPro" id="IPR006665">
    <property type="entry name" value="OmpA-like"/>
</dbReference>
<keyword evidence="3" id="KW-0998">Cell outer membrane</keyword>
<evidence type="ECO:0000256" key="4">
    <source>
        <dbReference type="PROSITE-ProRule" id="PRU00473"/>
    </source>
</evidence>
<sequence>VNQTENHQNSTHQRITKHPEQNQQNINDFSEDLTGESINSQEDIDFQETAVNQTENHQNSTHQRITKHPEQNQQNINDFSEDLTGESINSQEDIDFQETAVNQTENHQNSTHQRITKQPEEDQDNIINVEGKYTNNQAEEPGIEKPLLAPQKSPELSDYRQQYDAELEAFEDLQNILFGSQLARLIRKLNTSQGVKKFNYNQDEFNNVLTPLFSQNLQLGQTEAEVIETIAPVIDRAIQKRFRQDRQAITSSLAPLLAPSIETQIKREPQAMADAIAPIIDIIITKKTEQDQQAITSSLAPLLAPSIETQIKREPQAMADAIAPIIDIIITKKTEQDQQSVSEVLAPLLPVAISSAIQNYPQEIAKALAPEMGAAIREQIRIDPRQISQALAPEMGRAIKDQITLEPNSIVDALYPVMGSTISKYMTQEIREINDKISETFSFKGIRRKIQAIFQGVSEAELIISEVMIFTVQAVFLIHKESGLVISEVQHSRQDRLESEMLAGMLTAIRSFVNDCIAQSGDFSELNEIEYGDSKIILEVAGYCYLAVVIRGQTNKSFIKELRKILSKIVIDYGKYIKIFAGDPDTIPASIQLLLKSLMDIENVQENQKLQISKPPTALLIVCGLILSLIFIPWGIYQYYSRLYRGIEARTREAWSNIPELAIYRIGAKVKRGSLILTGQLPNQNLRNRAAKIAKKQASPYNLEVHNQITAVRRPQDASEISDEVDRLTRVLNQMEGVSISTEYGEGRVTVKGTVMDMADSQIIIRKIEQVPGVKSVISTTKLSPLKLKTRIYFDLGSAKLHPVYIDTMAQIQEFLTQYPQKHLRIIGHTDRTGSSNINEQLALERSYTVRDALVKQGVDARRLEVTGQTNSPQGVEYNQPLLLSRCVTFDLFEPSEKDN</sequence>
<organism evidence="9 10">
    <name type="scientific">Okeania hirsuta</name>
    <dbReference type="NCBI Taxonomy" id="1458930"/>
    <lineage>
        <taxon>Bacteria</taxon>
        <taxon>Bacillati</taxon>
        <taxon>Cyanobacteriota</taxon>
        <taxon>Cyanophyceae</taxon>
        <taxon>Oscillatoriophycideae</taxon>
        <taxon>Oscillatoriales</taxon>
        <taxon>Microcoleaceae</taxon>
        <taxon>Okeania</taxon>
    </lineage>
</organism>
<evidence type="ECO:0000259" key="8">
    <source>
        <dbReference type="PROSITE" id="PS51123"/>
    </source>
</evidence>
<dbReference type="InterPro" id="IPR006664">
    <property type="entry name" value="OMP_bac"/>
</dbReference>
<dbReference type="InterPro" id="IPR036737">
    <property type="entry name" value="OmpA-like_sf"/>
</dbReference>
<dbReference type="PRINTS" id="PR01021">
    <property type="entry name" value="OMPADOMAIN"/>
</dbReference>
<feature type="compositionally biased region" description="Polar residues" evidence="5">
    <location>
        <begin position="52"/>
        <end position="63"/>
    </location>
</feature>
<feature type="region of interest" description="Disordered" evidence="5">
    <location>
        <begin position="1"/>
        <end position="24"/>
    </location>
</feature>
<protein>
    <submittedName>
        <fullName evidence="9">BON domain-containing protein</fullName>
    </submittedName>
</protein>
<accession>A0A3N6Q7Y0</accession>
<keyword evidence="6" id="KW-1133">Transmembrane helix</keyword>
<comment type="subcellular location">
    <subcellularLocation>
        <location evidence="1">Cell outer membrane</location>
    </subcellularLocation>
</comment>
<evidence type="ECO:0000256" key="5">
    <source>
        <dbReference type="SAM" id="MobiDB-lite"/>
    </source>
</evidence>
<dbReference type="InterPro" id="IPR007055">
    <property type="entry name" value="BON_dom"/>
</dbReference>
<dbReference type="PROSITE" id="PS51123">
    <property type="entry name" value="OMPA_2"/>
    <property type="match status" value="1"/>
</dbReference>
<dbReference type="PROSITE" id="PS50914">
    <property type="entry name" value="BON"/>
    <property type="match status" value="1"/>
</dbReference>
<dbReference type="GO" id="GO:0009279">
    <property type="term" value="C:cell outer membrane"/>
    <property type="evidence" value="ECO:0007669"/>
    <property type="project" value="UniProtKB-SubCell"/>
</dbReference>
<keyword evidence="10" id="KW-1185">Reference proteome</keyword>
<evidence type="ECO:0000256" key="2">
    <source>
        <dbReference type="ARBA" id="ARBA00023136"/>
    </source>
</evidence>
<dbReference type="CDD" id="cd07185">
    <property type="entry name" value="OmpA_C-like"/>
    <property type="match status" value="1"/>
</dbReference>
<dbReference type="Pfam" id="PF00691">
    <property type="entry name" value="OmpA"/>
    <property type="match status" value="1"/>
</dbReference>
<keyword evidence="6" id="KW-0812">Transmembrane</keyword>
<dbReference type="PANTHER" id="PTHR30329">
    <property type="entry name" value="STATOR ELEMENT OF FLAGELLAR MOTOR COMPLEX"/>
    <property type="match status" value="1"/>
</dbReference>
<dbReference type="EMBL" id="RCBY01000261">
    <property type="protein sequence ID" value="RQH27418.1"/>
    <property type="molecule type" value="Genomic_DNA"/>
</dbReference>
<dbReference type="InterPro" id="IPR050330">
    <property type="entry name" value="Bact_OuterMem_StrucFunc"/>
</dbReference>
<evidence type="ECO:0000259" key="7">
    <source>
        <dbReference type="PROSITE" id="PS50914"/>
    </source>
</evidence>
<feature type="domain" description="BON" evidence="7">
    <location>
        <begin position="717"/>
        <end position="785"/>
    </location>
</feature>
<proteinExistence type="predicted"/>
<dbReference type="OrthoDB" id="5347798at2"/>
<gene>
    <name evidence="9" type="ORF">D5R40_27885</name>
</gene>
<feature type="region of interest" description="Disordered" evidence="5">
    <location>
        <begin position="52"/>
        <end position="73"/>
    </location>
</feature>
<dbReference type="Pfam" id="PF04972">
    <property type="entry name" value="BON"/>
    <property type="match status" value="2"/>
</dbReference>
<reference evidence="9 10" key="1">
    <citation type="journal article" date="2018" name="ACS Chem. Biol.">
        <title>Ketoreductase domain dysfunction expands chemodiversity: malyngamide biosynthesis in the cyanobacterium Okeania hirsuta.</title>
        <authorList>
            <person name="Moss N.A."/>
            <person name="Leao T."/>
            <person name="Rankin M."/>
            <person name="McCullough T.M."/>
            <person name="Qu P."/>
            <person name="Korobeynikov A."/>
            <person name="Smith J.L."/>
            <person name="Gerwick L."/>
            <person name="Gerwick W.H."/>
        </authorList>
    </citation>
    <scope>NUCLEOTIDE SEQUENCE [LARGE SCALE GENOMIC DNA]</scope>
    <source>
        <strain evidence="9 10">PAB10Feb10-1</strain>
    </source>
</reference>
<evidence type="ECO:0000313" key="10">
    <source>
        <dbReference type="Proteomes" id="UP000269154"/>
    </source>
</evidence>
<name>A0A3N6Q7Y0_9CYAN</name>
<feature type="transmembrane region" description="Helical" evidence="6">
    <location>
        <begin position="618"/>
        <end position="640"/>
    </location>
</feature>
<dbReference type="SUPFAM" id="SSF103088">
    <property type="entry name" value="OmpA-like"/>
    <property type="match status" value="1"/>
</dbReference>
<dbReference type="Gene3D" id="3.30.1330.60">
    <property type="entry name" value="OmpA-like domain"/>
    <property type="match status" value="1"/>
</dbReference>
<evidence type="ECO:0000256" key="6">
    <source>
        <dbReference type="SAM" id="Phobius"/>
    </source>
</evidence>
<feature type="region of interest" description="Disordered" evidence="5">
    <location>
        <begin position="102"/>
        <end position="124"/>
    </location>
</feature>
<feature type="compositionally biased region" description="Polar residues" evidence="5">
    <location>
        <begin position="102"/>
        <end position="113"/>
    </location>
</feature>
<feature type="compositionally biased region" description="Polar residues" evidence="5">
    <location>
        <begin position="1"/>
        <end position="13"/>
    </location>
</feature>
<dbReference type="Gene3D" id="3.40.1520.20">
    <property type="match status" value="1"/>
</dbReference>
<dbReference type="PANTHER" id="PTHR30329:SF21">
    <property type="entry name" value="LIPOPROTEIN YIAD-RELATED"/>
    <property type="match status" value="1"/>
</dbReference>
<evidence type="ECO:0000256" key="3">
    <source>
        <dbReference type="ARBA" id="ARBA00023237"/>
    </source>
</evidence>